<evidence type="ECO:0000256" key="2">
    <source>
        <dbReference type="ARBA" id="ARBA00022448"/>
    </source>
</evidence>
<feature type="region of interest" description="Disordered" evidence="4">
    <location>
        <begin position="225"/>
        <end position="265"/>
    </location>
</feature>
<evidence type="ECO:0000259" key="5">
    <source>
        <dbReference type="Pfam" id="PF13874"/>
    </source>
</evidence>
<reference evidence="7" key="1">
    <citation type="submission" date="2016-05" db="EMBL/GenBank/DDBJ databases">
        <title>Comparative genomics of biotechnologically important yeasts.</title>
        <authorList>
            <consortium name="DOE Joint Genome Institute"/>
            <person name="Riley R."/>
            <person name="Haridas S."/>
            <person name="Wolfe K.H."/>
            <person name="Lopes M.R."/>
            <person name="Hittinger C.T."/>
            <person name="Goker M."/>
            <person name="Salamov A."/>
            <person name="Wisecaver J."/>
            <person name="Long T.M."/>
            <person name="Aerts A.L."/>
            <person name="Barry K."/>
            <person name="Choi C."/>
            <person name="Clum A."/>
            <person name="Coughlan A.Y."/>
            <person name="Deshpande S."/>
            <person name="Douglass A.P."/>
            <person name="Hanson S.J."/>
            <person name="Klenk H.-P."/>
            <person name="Labutti K."/>
            <person name="Lapidus A."/>
            <person name="Lindquist E."/>
            <person name="Lipzen A."/>
            <person name="Meier-Kolthoff J.P."/>
            <person name="Ohm R.A."/>
            <person name="Otillar R.P."/>
            <person name="Pangilinan J."/>
            <person name="Peng Y."/>
            <person name="Rokas A."/>
            <person name="Rosa C.A."/>
            <person name="Scheuner C."/>
            <person name="Sibirny A.A."/>
            <person name="Slot J.C."/>
            <person name="Stielow J.B."/>
            <person name="Sun H."/>
            <person name="Kurtzman C.P."/>
            <person name="Blackwell M."/>
            <person name="Grigoriev I.V."/>
            <person name="Jeffries T.W."/>
        </authorList>
    </citation>
    <scope>NUCLEOTIDE SEQUENCE [LARGE SCALE GENOMIC DNA]</scope>
    <source>
        <strain evidence="7">NRRL Y-12698</strain>
    </source>
</reference>
<accession>A0A1E3QQM6</accession>
<feature type="region of interest" description="Disordered" evidence="4">
    <location>
        <begin position="309"/>
        <end position="336"/>
    </location>
</feature>
<sequence length="517" mass="53414">MFNQNSGTTGGFSFGSGNTAAAPASGGFSFGSSAAKPATTAANTSFSFGSTAPAAPTAGTNTSFSFGSTAPAAPTAAAPTAGVNNSFSFGSSAPTASPSTGFGAANTASNSAPSTGFSFGASAAPSSGISFGNKPAATTGGFSLGTPAAVASTTGGLFGGNTGTNATGSTGGLFANAGTSGSLFGSTPAATGTTGGFFGGTANTSLNTSTGMFGQNNTATQANAPTASNALQSSQPSFAWSSQAQPQTTQPQQPQQQLQISNPSNIYNPSIADQLMKLTSAWNANSDTCLLRTHFYNKVSENEALAYAQQRPQNETPESWEKAMQNRPDPKTTVPVRASGFEDVSKRVETQTQFVASSRMLLNQINEKQKQLAEKHELDTATRVAHAKQKHTQLARRILRLAAILAVIKSKGYPLSPEEEVLAKQFEELNKTLVNPTGLGRVNEIFARLAILKDRASNLSTQLDQKLGQDNDGAEAEKKNSESINKILGVLSKQQVGLQYLNDVLEKDKETLAKLEK</sequence>
<feature type="compositionally biased region" description="Polar residues" evidence="4">
    <location>
        <begin position="231"/>
        <end position="242"/>
    </location>
</feature>
<evidence type="ECO:0000256" key="1">
    <source>
        <dbReference type="ARBA" id="ARBA00004123"/>
    </source>
</evidence>
<dbReference type="InterPro" id="IPR024864">
    <property type="entry name" value="Nup54/Nup57/Nup44"/>
</dbReference>
<dbReference type="Gene3D" id="1.20.5.490">
    <property type="entry name" value="Single helix bin"/>
    <property type="match status" value="1"/>
</dbReference>
<dbReference type="GO" id="GO:0042802">
    <property type="term" value="F:identical protein binding"/>
    <property type="evidence" value="ECO:0007669"/>
    <property type="project" value="EnsemblFungi"/>
</dbReference>
<comment type="subcellular location">
    <subcellularLocation>
        <location evidence="1">Nucleus</location>
    </subcellularLocation>
</comment>
<dbReference type="EMBL" id="KV454431">
    <property type="protein sequence ID" value="ODQ79938.1"/>
    <property type="molecule type" value="Genomic_DNA"/>
</dbReference>
<dbReference type="GO" id="GO:0036228">
    <property type="term" value="P:protein localization to nuclear inner membrane"/>
    <property type="evidence" value="ECO:0007669"/>
    <property type="project" value="EnsemblFungi"/>
</dbReference>
<feature type="domain" description="Nucleoporin Nup54 alpha-helical" evidence="5">
    <location>
        <begin position="311"/>
        <end position="449"/>
    </location>
</feature>
<organism evidence="6 7">
    <name type="scientific">Babjeviella inositovora NRRL Y-12698</name>
    <dbReference type="NCBI Taxonomy" id="984486"/>
    <lineage>
        <taxon>Eukaryota</taxon>
        <taxon>Fungi</taxon>
        <taxon>Dikarya</taxon>
        <taxon>Ascomycota</taxon>
        <taxon>Saccharomycotina</taxon>
        <taxon>Pichiomycetes</taxon>
        <taxon>Serinales incertae sedis</taxon>
        <taxon>Babjeviella</taxon>
    </lineage>
</organism>
<gene>
    <name evidence="6" type="ORF">BABINDRAFT_161603</name>
</gene>
<evidence type="ECO:0000256" key="4">
    <source>
        <dbReference type="SAM" id="MobiDB-lite"/>
    </source>
</evidence>
<feature type="compositionally biased region" description="Low complexity" evidence="4">
    <location>
        <begin position="243"/>
        <end position="259"/>
    </location>
</feature>
<evidence type="ECO:0000313" key="7">
    <source>
        <dbReference type="Proteomes" id="UP000094336"/>
    </source>
</evidence>
<dbReference type="GO" id="GO:0006999">
    <property type="term" value="P:nuclear pore organization"/>
    <property type="evidence" value="ECO:0007669"/>
    <property type="project" value="EnsemblFungi"/>
</dbReference>
<evidence type="ECO:0000256" key="3">
    <source>
        <dbReference type="ARBA" id="ARBA00023242"/>
    </source>
</evidence>
<dbReference type="GO" id="GO:0017056">
    <property type="term" value="F:structural constituent of nuclear pore"/>
    <property type="evidence" value="ECO:0007669"/>
    <property type="project" value="EnsemblFungi"/>
</dbReference>
<protein>
    <recommendedName>
        <fullName evidence="5">Nucleoporin Nup54 alpha-helical domain-containing protein</fullName>
    </recommendedName>
</protein>
<dbReference type="Proteomes" id="UP000094336">
    <property type="component" value="Unassembled WGS sequence"/>
</dbReference>
<keyword evidence="3" id="KW-0539">Nucleus</keyword>
<dbReference type="GO" id="GO:0006607">
    <property type="term" value="P:NLS-bearing protein import into nucleus"/>
    <property type="evidence" value="ECO:0007669"/>
    <property type="project" value="EnsemblFungi"/>
</dbReference>
<evidence type="ECO:0000313" key="6">
    <source>
        <dbReference type="EMBL" id="ODQ79938.1"/>
    </source>
</evidence>
<dbReference type="GeneID" id="30146755"/>
<dbReference type="InterPro" id="IPR025712">
    <property type="entry name" value="Nup54_alpha-helical_dom"/>
</dbReference>
<dbReference type="GO" id="GO:0044613">
    <property type="term" value="C:nuclear pore central transport channel"/>
    <property type="evidence" value="ECO:0007669"/>
    <property type="project" value="EnsemblFungi"/>
</dbReference>
<dbReference type="STRING" id="984486.A0A1E3QQM6"/>
<keyword evidence="7" id="KW-1185">Reference proteome</keyword>
<dbReference type="AlphaFoldDB" id="A0A1E3QQM6"/>
<proteinExistence type="predicted"/>
<keyword evidence="2" id="KW-0813">Transport</keyword>
<name>A0A1E3QQM6_9ASCO</name>
<dbReference type="Pfam" id="PF13874">
    <property type="entry name" value="Nup54"/>
    <property type="match status" value="1"/>
</dbReference>
<dbReference type="PANTHER" id="PTHR13000">
    <property type="entry name" value="NUCLEOPORIN P54"/>
    <property type="match status" value="1"/>
</dbReference>
<dbReference type="OrthoDB" id="6162375at2759"/>
<dbReference type="PANTHER" id="PTHR13000:SF0">
    <property type="entry name" value="NUCLEOPORIN P54"/>
    <property type="match status" value="1"/>
</dbReference>
<dbReference type="RefSeq" id="XP_018985266.1">
    <property type="nucleotide sequence ID" value="XM_019128902.1"/>
</dbReference>